<feature type="compositionally biased region" description="Gly residues" evidence="2">
    <location>
        <begin position="439"/>
        <end position="449"/>
    </location>
</feature>
<evidence type="ECO:0000313" key="4">
    <source>
        <dbReference type="Proteomes" id="UP000664859"/>
    </source>
</evidence>
<reference evidence="3" key="1">
    <citation type="submission" date="2021-02" db="EMBL/GenBank/DDBJ databases">
        <title>First Annotated Genome of the Yellow-green Alga Tribonema minus.</title>
        <authorList>
            <person name="Mahan K.M."/>
        </authorList>
    </citation>
    <scope>NUCLEOTIDE SEQUENCE</scope>
    <source>
        <strain evidence="3">UTEX B ZZ1240</strain>
    </source>
</reference>
<gene>
    <name evidence="3" type="ORF">JKP88DRAFT_240857</name>
</gene>
<feature type="region of interest" description="Disordered" evidence="2">
    <location>
        <begin position="248"/>
        <end position="279"/>
    </location>
</feature>
<feature type="coiled-coil region" evidence="1">
    <location>
        <begin position="598"/>
        <end position="625"/>
    </location>
</feature>
<dbReference type="AlphaFoldDB" id="A0A836CHZ7"/>
<evidence type="ECO:0000256" key="2">
    <source>
        <dbReference type="SAM" id="MobiDB-lite"/>
    </source>
</evidence>
<name>A0A836CHZ7_9STRA</name>
<keyword evidence="4" id="KW-1185">Reference proteome</keyword>
<feature type="compositionally biased region" description="Low complexity" evidence="2">
    <location>
        <begin position="199"/>
        <end position="220"/>
    </location>
</feature>
<comment type="caution">
    <text evidence="3">The sequence shown here is derived from an EMBL/GenBank/DDBJ whole genome shotgun (WGS) entry which is preliminary data.</text>
</comment>
<dbReference type="EMBL" id="JAFCMP010000112">
    <property type="protein sequence ID" value="KAG5186249.1"/>
    <property type="molecule type" value="Genomic_DNA"/>
</dbReference>
<sequence length="679" mass="69503">MSLLLNARTYDPNAYVRIMKRAPGEGETSLGSNNMTTARRRRLAVILLPAWLTDGFAPVPCFSSGSRLHSSRICANNRLAFLRSTTTPPRRQQLRDISMLQQADDDEEASTEARSWIPDMEMALATTISALILTAELPSGAAFASSPEFGSDGAPSNLIVQVKNPPAKESQAWSYHQPSKGLDALRGLRAAFMPNAAQKTTAPKASAEAPASTAAPQQQTVEKRSEKDIADEVQASMQAFMQGFSHEHKPVTSAPASGSAVGDAASKPAAPKDTVPPTAAATAEKALNTNKAVLTLDEGPLHLQQQQLHEVPLETINALLLTASSALLLNRAMAMRRGGGRGGSGSGSRVASIVAESSHFATEPPSGLQAVAAGGPNSMRGGTGRKQGAGSSASATAKEQQRRAGTGSVAPAAAAATAATPVKSAAVSNAAGDAARRGSSGGGGGGGGAARDTPRSPVFPQRTPESEEGWAEVPPTSEGVLKGFVKPGLAAVVASAGAAAGGAAAAAAAVSQTVVSPKQAVGAEAAPQQPQQQQQNAGTMPWLVQQLWRRSEPGEGGQKRKGGDAAAQKGAGGKAAAVNAGGGTAGRQHAVSNEAVAAMAMAQLVAQLERDKAALAQQVRRLGGRNVLADSLMLKRQLFALLQAANTASKRTLGARAASARNDIPRQLPTGVRSRFHTA</sequence>
<feature type="region of interest" description="Disordered" evidence="2">
    <location>
        <begin position="551"/>
        <end position="586"/>
    </location>
</feature>
<feature type="compositionally biased region" description="Low complexity" evidence="2">
    <location>
        <begin position="564"/>
        <end position="579"/>
    </location>
</feature>
<organism evidence="3 4">
    <name type="scientific">Tribonema minus</name>
    <dbReference type="NCBI Taxonomy" id="303371"/>
    <lineage>
        <taxon>Eukaryota</taxon>
        <taxon>Sar</taxon>
        <taxon>Stramenopiles</taxon>
        <taxon>Ochrophyta</taxon>
        <taxon>PX clade</taxon>
        <taxon>Xanthophyceae</taxon>
        <taxon>Tribonematales</taxon>
        <taxon>Tribonemataceae</taxon>
        <taxon>Tribonema</taxon>
    </lineage>
</organism>
<feature type="region of interest" description="Disordered" evidence="2">
    <location>
        <begin position="197"/>
        <end position="227"/>
    </location>
</feature>
<proteinExistence type="predicted"/>
<evidence type="ECO:0000256" key="1">
    <source>
        <dbReference type="SAM" id="Coils"/>
    </source>
</evidence>
<evidence type="ECO:0000313" key="3">
    <source>
        <dbReference type="EMBL" id="KAG5186249.1"/>
    </source>
</evidence>
<keyword evidence="1" id="KW-0175">Coiled coil</keyword>
<feature type="compositionally biased region" description="Polar residues" evidence="2">
    <location>
        <begin position="389"/>
        <end position="398"/>
    </location>
</feature>
<accession>A0A836CHZ7</accession>
<feature type="compositionally biased region" description="Basic and acidic residues" evidence="2">
    <location>
        <begin position="551"/>
        <end position="563"/>
    </location>
</feature>
<feature type="region of interest" description="Disordered" evidence="2">
    <location>
        <begin position="430"/>
        <end position="475"/>
    </location>
</feature>
<dbReference type="Proteomes" id="UP000664859">
    <property type="component" value="Unassembled WGS sequence"/>
</dbReference>
<feature type="region of interest" description="Disordered" evidence="2">
    <location>
        <begin position="654"/>
        <end position="679"/>
    </location>
</feature>
<protein>
    <submittedName>
        <fullName evidence="3">Uncharacterized protein</fullName>
    </submittedName>
</protein>
<feature type="region of interest" description="Disordered" evidence="2">
    <location>
        <begin position="358"/>
        <end position="412"/>
    </location>
</feature>